<name>A0ABU9AV55_9BACT</name>
<dbReference type="Gene3D" id="2.40.10.10">
    <property type="entry name" value="Trypsin-like serine proteases"/>
    <property type="match status" value="1"/>
</dbReference>
<organism evidence="2 3">
    <name type="scientific">Luteolibacter soli</name>
    <dbReference type="NCBI Taxonomy" id="3135280"/>
    <lineage>
        <taxon>Bacteria</taxon>
        <taxon>Pseudomonadati</taxon>
        <taxon>Verrucomicrobiota</taxon>
        <taxon>Verrucomicrobiia</taxon>
        <taxon>Verrucomicrobiales</taxon>
        <taxon>Verrucomicrobiaceae</taxon>
        <taxon>Luteolibacter</taxon>
    </lineage>
</organism>
<keyword evidence="2" id="KW-0378">Hydrolase</keyword>
<dbReference type="Pfam" id="PF13365">
    <property type="entry name" value="Trypsin_2"/>
    <property type="match status" value="1"/>
</dbReference>
<keyword evidence="3" id="KW-1185">Reference proteome</keyword>
<dbReference type="PROSITE" id="PS00672">
    <property type="entry name" value="V8_HIS"/>
    <property type="match status" value="1"/>
</dbReference>
<keyword evidence="2" id="KW-0645">Protease</keyword>
<evidence type="ECO:0000313" key="2">
    <source>
        <dbReference type="EMBL" id="MEK7951639.1"/>
    </source>
</evidence>
<evidence type="ECO:0000256" key="1">
    <source>
        <dbReference type="SAM" id="SignalP"/>
    </source>
</evidence>
<dbReference type="EMBL" id="JBBUKT010000005">
    <property type="protein sequence ID" value="MEK7951639.1"/>
    <property type="molecule type" value="Genomic_DNA"/>
</dbReference>
<keyword evidence="1" id="KW-0732">Signal</keyword>
<dbReference type="RefSeq" id="WP_341405287.1">
    <property type="nucleotide sequence ID" value="NZ_JBBUKT010000005.1"/>
</dbReference>
<accession>A0ABU9AV55</accession>
<dbReference type="GO" id="GO:0008233">
    <property type="term" value="F:peptidase activity"/>
    <property type="evidence" value="ECO:0007669"/>
    <property type="project" value="UniProtKB-KW"/>
</dbReference>
<evidence type="ECO:0000313" key="3">
    <source>
        <dbReference type="Proteomes" id="UP001371305"/>
    </source>
</evidence>
<protein>
    <submittedName>
        <fullName evidence="2">Serine protease</fullName>
    </submittedName>
</protein>
<dbReference type="SUPFAM" id="SSF50494">
    <property type="entry name" value="Trypsin-like serine proteases"/>
    <property type="match status" value="1"/>
</dbReference>
<dbReference type="InterPro" id="IPR028301">
    <property type="entry name" value="V8_his_AS"/>
</dbReference>
<feature type="chain" id="PRO_5046276811" evidence="1">
    <location>
        <begin position="24"/>
        <end position="517"/>
    </location>
</feature>
<comment type="caution">
    <text evidence="2">The sequence shown here is derived from an EMBL/GenBank/DDBJ whole genome shotgun (WGS) entry which is preliminary data.</text>
</comment>
<gene>
    <name evidence="2" type="ORF">WKV53_14070</name>
</gene>
<dbReference type="InterPro" id="IPR043504">
    <property type="entry name" value="Peptidase_S1_PA_chymotrypsin"/>
</dbReference>
<reference evidence="2 3" key="1">
    <citation type="submission" date="2024-04" db="EMBL/GenBank/DDBJ databases">
        <title>Luteolibacter sp. isolated from soil.</title>
        <authorList>
            <person name="An J."/>
        </authorList>
    </citation>
    <scope>NUCLEOTIDE SEQUENCE [LARGE SCALE GENOMIC DNA]</scope>
    <source>
        <strain evidence="2 3">Y139</strain>
    </source>
</reference>
<dbReference type="InterPro" id="IPR009003">
    <property type="entry name" value="Peptidase_S1_PA"/>
</dbReference>
<proteinExistence type="predicted"/>
<dbReference type="GO" id="GO:0006508">
    <property type="term" value="P:proteolysis"/>
    <property type="evidence" value="ECO:0007669"/>
    <property type="project" value="UniProtKB-KW"/>
</dbReference>
<dbReference type="Proteomes" id="UP001371305">
    <property type="component" value="Unassembled WGS sequence"/>
</dbReference>
<feature type="signal peptide" evidence="1">
    <location>
        <begin position="1"/>
        <end position="23"/>
    </location>
</feature>
<sequence>MKTMIAKRLAVCVTLQFAQTAFGAPEGAEISRPPTIDVKIEGITRGEETKSLELKKVGERIYGITPEGKKYALDESVAKLANSTALGTLARNEQGRFEVTSAESAVNSKFTKYKEDLQGKVNSELIDQIEKNVTDVEKLTEPLRKPLVDPGRGPASEDKPKVDYDELKDKLNAITGDSEKAYTQALDARDYQTATRMAVIWLTTRNEQKSYYGALDPDNYSPATYLNVVDTALASCKVIIDPGQTDPMKASGVLIGPKTVLTCAHDVEFGDDFRLDFSDRFGKVVARCPAKRIWRGKSRDDVESRLDYAILEITDWDADDPIPGDRKPVPLVDARASLDSPVYAIGHPGGKELLVHDYARVVCPHELKESDRGSFMIRLQADLIRANKIAGTTMETAVAAEEAFKRRYIKKGDSFFYRDPYNDSKIPVFGADTDTFHGDSGGPVILRKTGGIIGILIEGMPDNDFFANATILSHERCLPIKAVIDQLRPTKPSEAEPPRSILPGWPTAFGVKIVFPN</sequence>